<reference evidence="2 3" key="1">
    <citation type="journal article" date="2012" name="Appl. Environ. Microbiol.">
        <title>Short-read sequencing for genomic analysis of the brown rot fungus Fibroporia radiculosa.</title>
        <authorList>
            <person name="Tang J.D."/>
            <person name="Perkins A.D."/>
            <person name="Sonstegard T.S."/>
            <person name="Schroeder S.G."/>
            <person name="Burgess S.C."/>
            <person name="Diehl S.V."/>
        </authorList>
    </citation>
    <scope>NUCLEOTIDE SEQUENCE [LARGE SCALE GENOMIC DNA]</scope>
    <source>
        <strain evidence="2 3">TFFH 294</strain>
    </source>
</reference>
<dbReference type="RefSeq" id="XP_012185807.1">
    <property type="nucleotide sequence ID" value="XM_012330417.1"/>
</dbReference>
<dbReference type="GeneID" id="24101424"/>
<dbReference type="EMBL" id="HE797375">
    <property type="protein sequence ID" value="CCM06524.1"/>
    <property type="molecule type" value="Genomic_DNA"/>
</dbReference>
<proteinExistence type="predicted"/>
<sequence length="271" mass="29709">MPAECNNRTRTNNATQSTPRCPLAPSRHNNSPTTGVQRVPTPYPSHLQALEEWFTAGIIEMPTPVCPILSFPSQSNSEDSSIEFLSEGGFWYPFAPLPSITHRPFLIPGLLDSSNSNAIVLHQFPGPLEISHNTSEATTGSYHLVPVQVFPPSLSTNILSSQNPDSPVAAFTDSPSMPPLASDVSNNDSINHPHNLQLLANVSEYVTAMEGYSSDPQEFLVYSDDIIQQPSNDITRAWRSIPFDTSTPVQDIEPLERILPHFPGAYANFIT</sequence>
<dbReference type="HOGENOM" id="CLU_049341_1_0_1"/>
<evidence type="ECO:0000313" key="2">
    <source>
        <dbReference type="EMBL" id="CCM06524.1"/>
    </source>
</evidence>
<dbReference type="InParanoid" id="J4H5D0"/>
<evidence type="ECO:0000313" key="3">
    <source>
        <dbReference type="Proteomes" id="UP000006352"/>
    </source>
</evidence>
<evidence type="ECO:0000256" key="1">
    <source>
        <dbReference type="SAM" id="MobiDB-lite"/>
    </source>
</evidence>
<protein>
    <submittedName>
        <fullName evidence="2">Uncharacterized protein</fullName>
    </submittedName>
</protein>
<organism evidence="2 3">
    <name type="scientific">Fibroporia radiculosa</name>
    <dbReference type="NCBI Taxonomy" id="599839"/>
    <lineage>
        <taxon>Eukaryota</taxon>
        <taxon>Fungi</taxon>
        <taxon>Dikarya</taxon>
        <taxon>Basidiomycota</taxon>
        <taxon>Agaricomycotina</taxon>
        <taxon>Agaricomycetes</taxon>
        <taxon>Polyporales</taxon>
        <taxon>Fibroporiaceae</taxon>
        <taxon>Fibroporia</taxon>
    </lineage>
</organism>
<dbReference type="AlphaFoldDB" id="J4H5D0"/>
<keyword evidence="3" id="KW-1185">Reference proteome</keyword>
<gene>
    <name evidence="2" type="ORF">FIBRA_08797</name>
</gene>
<dbReference type="Proteomes" id="UP000006352">
    <property type="component" value="Unassembled WGS sequence"/>
</dbReference>
<feature type="compositionally biased region" description="Polar residues" evidence="1">
    <location>
        <begin position="27"/>
        <end position="36"/>
    </location>
</feature>
<accession>J4H5D0</accession>
<feature type="compositionally biased region" description="Polar residues" evidence="1">
    <location>
        <begin position="1"/>
        <end position="19"/>
    </location>
</feature>
<name>J4H5D0_9APHY</name>
<feature type="region of interest" description="Disordered" evidence="1">
    <location>
        <begin position="1"/>
        <end position="42"/>
    </location>
</feature>